<keyword evidence="4" id="KW-1185">Reference proteome</keyword>
<dbReference type="CDD" id="cd22157">
    <property type="entry name" value="F-box_AtFBW1-like"/>
    <property type="match status" value="1"/>
</dbReference>
<proteinExistence type="predicted"/>
<gene>
    <name evidence="2" type="ORF">CCAM_LOCUS29568</name>
    <name evidence="3" type="ORF">CCAM_LOCUS29576</name>
</gene>
<protein>
    <recommendedName>
        <fullName evidence="1">F-box domain-containing protein</fullName>
    </recommendedName>
</protein>
<organism evidence="3 4">
    <name type="scientific">Cuscuta campestris</name>
    <dbReference type="NCBI Taxonomy" id="132261"/>
    <lineage>
        <taxon>Eukaryota</taxon>
        <taxon>Viridiplantae</taxon>
        <taxon>Streptophyta</taxon>
        <taxon>Embryophyta</taxon>
        <taxon>Tracheophyta</taxon>
        <taxon>Spermatophyta</taxon>
        <taxon>Magnoliopsida</taxon>
        <taxon>eudicotyledons</taxon>
        <taxon>Gunneridae</taxon>
        <taxon>Pentapetalae</taxon>
        <taxon>asterids</taxon>
        <taxon>lamiids</taxon>
        <taxon>Solanales</taxon>
        <taxon>Convolvulaceae</taxon>
        <taxon>Cuscuteae</taxon>
        <taxon>Cuscuta</taxon>
        <taxon>Cuscuta subgen. Grammica</taxon>
        <taxon>Cuscuta sect. Cleistogrammica</taxon>
    </lineage>
</organism>
<dbReference type="InterPro" id="IPR055290">
    <property type="entry name" value="At3g26010-like"/>
</dbReference>
<dbReference type="InterPro" id="IPR001810">
    <property type="entry name" value="F-box_dom"/>
</dbReference>
<dbReference type="AlphaFoldDB" id="A0A484MG61"/>
<dbReference type="OrthoDB" id="1295006at2759"/>
<name>A0A484MG61_9ASTE</name>
<accession>A0A484MG61</accession>
<evidence type="ECO:0000313" key="2">
    <source>
        <dbReference type="EMBL" id="VFQ87792.1"/>
    </source>
</evidence>
<reference evidence="3 4" key="1">
    <citation type="submission" date="2018-04" db="EMBL/GenBank/DDBJ databases">
        <authorList>
            <person name="Vogel A."/>
        </authorList>
    </citation>
    <scope>NUCLEOTIDE SEQUENCE [LARGE SCALE GENOMIC DNA]</scope>
</reference>
<evidence type="ECO:0000313" key="3">
    <source>
        <dbReference type="EMBL" id="VFQ87800.1"/>
    </source>
</evidence>
<dbReference type="PANTHER" id="PTHR35546">
    <property type="entry name" value="F-BOX PROTEIN INTERACTION DOMAIN PROTEIN-RELATED"/>
    <property type="match status" value="1"/>
</dbReference>
<dbReference type="PANTHER" id="PTHR35546:SF130">
    <property type="entry name" value="EXPRESSED PROTEIN"/>
    <property type="match status" value="1"/>
</dbReference>
<dbReference type="SMART" id="SM00256">
    <property type="entry name" value="FBOX"/>
    <property type="match status" value="1"/>
</dbReference>
<evidence type="ECO:0000259" key="1">
    <source>
        <dbReference type="SMART" id="SM00256"/>
    </source>
</evidence>
<evidence type="ECO:0000313" key="4">
    <source>
        <dbReference type="Proteomes" id="UP000595140"/>
    </source>
</evidence>
<sequence>MDSESSHQSRRRRSLTQDIVRCDHLDNLCESLLIDILSRLPCRAAARFKSVCKRWNSLISSDHFVRLFNHRRHDPSFPATRDPESPPYTLVIVFHRRMYYRFEDDCGPVARCSSNGAVLRLDKLDLSFLPPRPPSKIAVNASCDDLILCSSDEEPKPFYVCNLQTRQWVDLPPVNIPGTFARYYLVGFLLNPPPCSLCLGTNGGVDINKLEFMVVLIRHQIYRRRIINSGKEVNHIQVLLFSSEEGQWKSLRVSSPPIPLWTLEGNVVPYKGKLHWLNRDHILVYDPFNDPTKLSGVMRMEFDHFDRLRLGVFQNRLRVVTSSAWNECPSLHSVWELEDYEMEKWRLVHRLNNTGRNSSMLYVFHDGNALCWKDDSSPVWLCNCQSGGVDEDRKYVLVPHGLDFCSCEAYVHQIVNDHWWPTPLSSLSCHRGENQGSDDQLRGQ</sequence>
<dbReference type="Proteomes" id="UP000595140">
    <property type="component" value="Unassembled WGS sequence"/>
</dbReference>
<dbReference type="Pfam" id="PF24750">
    <property type="entry name" value="b-prop_At3g26010-like"/>
    <property type="match status" value="1"/>
</dbReference>
<dbReference type="SUPFAM" id="SSF81383">
    <property type="entry name" value="F-box domain"/>
    <property type="match status" value="1"/>
</dbReference>
<dbReference type="InterPro" id="IPR036047">
    <property type="entry name" value="F-box-like_dom_sf"/>
</dbReference>
<dbReference type="EMBL" id="OOIL02003381">
    <property type="protein sequence ID" value="VFQ87800.1"/>
    <property type="molecule type" value="Genomic_DNA"/>
</dbReference>
<dbReference type="InterPro" id="IPR056592">
    <property type="entry name" value="Beta-prop_At3g26010-like"/>
</dbReference>
<dbReference type="Gene3D" id="1.20.1280.50">
    <property type="match status" value="1"/>
</dbReference>
<dbReference type="Pfam" id="PF00646">
    <property type="entry name" value="F-box"/>
    <property type="match status" value="1"/>
</dbReference>
<feature type="domain" description="F-box" evidence="1">
    <location>
        <begin position="28"/>
        <end position="68"/>
    </location>
</feature>
<dbReference type="EMBL" id="OOIL02003381">
    <property type="protein sequence ID" value="VFQ87792.1"/>
    <property type="molecule type" value="Genomic_DNA"/>
</dbReference>